<keyword evidence="4 9" id="KW-0812">Transmembrane</keyword>
<reference evidence="10 11" key="1">
    <citation type="submission" date="2024-02" db="EMBL/GenBank/DDBJ databases">
        <title>Bacteria isolated from the canopy kelp, Nereocystis luetkeana.</title>
        <authorList>
            <person name="Pfister C.A."/>
            <person name="Younker I.T."/>
            <person name="Light S.H."/>
        </authorList>
    </citation>
    <scope>NUCLEOTIDE SEQUENCE [LARGE SCALE GENOMIC DNA]</scope>
    <source>
        <strain evidence="10 11">TI.1.05</strain>
    </source>
</reference>
<evidence type="ECO:0000313" key="11">
    <source>
        <dbReference type="Proteomes" id="UP001369082"/>
    </source>
</evidence>
<evidence type="ECO:0000256" key="8">
    <source>
        <dbReference type="PIRNR" id="PIRNR018472"/>
    </source>
</evidence>
<dbReference type="PANTHER" id="PTHR37484:SF1">
    <property type="entry name" value="ROD SHAPE-DETERMINING PROTEIN MRED"/>
    <property type="match status" value="1"/>
</dbReference>
<evidence type="ECO:0000256" key="1">
    <source>
        <dbReference type="ARBA" id="ARBA00004651"/>
    </source>
</evidence>
<dbReference type="Pfam" id="PF04093">
    <property type="entry name" value="MreD"/>
    <property type="match status" value="1"/>
</dbReference>
<protein>
    <recommendedName>
        <fullName evidence="8">Rod shape-determining protein MreD</fullName>
    </recommendedName>
</protein>
<organism evidence="10 11">
    <name type="scientific">Psychromonas aquatilis</name>
    <dbReference type="NCBI Taxonomy" id="2005072"/>
    <lineage>
        <taxon>Bacteria</taxon>
        <taxon>Pseudomonadati</taxon>
        <taxon>Pseudomonadota</taxon>
        <taxon>Gammaproteobacteria</taxon>
        <taxon>Alteromonadales</taxon>
        <taxon>Psychromonadaceae</taxon>
        <taxon>Psychromonas</taxon>
    </lineage>
</organism>
<dbReference type="NCBIfam" id="TIGR03426">
    <property type="entry name" value="shape_MreD"/>
    <property type="match status" value="1"/>
</dbReference>
<comment type="subcellular location">
    <subcellularLocation>
        <location evidence="8">Cell inner membrane</location>
    </subcellularLocation>
    <subcellularLocation>
        <location evidence="1">Cell membrane</location>
        <topology evidence="1">Multi-pass membrane protein</topology>
    </subcellularLocation>
</comment>
<evidence type="ECO:0000256" key="9">
    <source>
        <dbReference type="SAM" id="Phobius"/>
    </source>
</evidence>
<evidence type="ECO:0000256" key="3">
    <source>
        <dbReference type="ARBA" id="ARBA00022475"/>
    </source>
</evidence>
<keyword evidence="11" id="KW-1185">Reference proteome</keyword>
<dbReference type="EMBL" id="JBAKAZ010000021">
    <property type="protein sequence ID" value="MEL0629390.1"/>
    <property type="molecule type" value="Genomic_DNA"/>
</dbReference>
<keyword evidence="3 8" id="KW-1003">Cell membrane</keyword>
<keyword evidence="7 8" id="KW-0472">Membrane</keyword>
<accession>A0ABU9GPZ8</accession>
<evidence type="ECO:0000256" key="5">
    <source>
        <dbReference type="ARBA" id="ARBA00022960"/>
    </source>
</evidence>
<feature type="transmembrane region" description="Helical" evidence="9">
    <location>
        <begin position="6"/>
        <end position="29"/>
    </location>
</feature>
<feature type="transmembrane region" description="Helical" evidence="9">
    <location>
        <begin position="58"/>
        <end position="85"/>
    </location>
</feature>
<evidence type="ECO:0000256" key="2">
    <source>
        <dbReference type="ARBA" id="ARBA00007776"/>
    </source>
</evidence>
<feature type="transmembrane region" description="Helical" evidence="9">
    <location>
        <begin position="132"/>
        <end position="153"/>
    </location>
</feature>
<dbReference type="PANTHER" id="PTHR37484">
    <property type="entry name" value="ROD SHAPE-DETERMINING PROTEIN MRED"/>
    <property type="match status" value="1"/>
</dbReference>
<keyword evidence="5 8" id="KW-0133">Cell shape</keyword>
<comment type="caution">
    <text evidence="10">The sequence shown here is derived from an EMBL/GenBank/DDBJ whole genome shotgun (WGS) entry which is preliminary data.</text>
</comment>
<gene>
    <name evidence="10" type="primary">mreD</name>
    <name evidence="10" type="ORF">V6256_07195</name>
</gene>
<keyword evidence="8" id="KW-0997">Cell inner membrane</keyword>
<dbReference type="Proteomes" id="UP001369082">
    <property type="component" value="Unassembled WGS sequence"/>
</dbReference>
<name>A0ABU9GPZ8_9GAMM</name>
<feature type="transmembrane region" description="Helical" evidence="9">
    <location>
        <begin position="97"/>
        <end position="120"/>
    </location>
</feature>
<dbReference type="InterPro" id="IPR026034">
    <property type="entry name" value="MreD_proteobac"/>
</dbReference>
<evidence type="ECO:0000256" key="7">
    <source>
        <dbReference type="ARBA" id="ARBA00023136"/>
    </source>
</evidence>
<evidence type="ECO:0000256" key="4">
    <source>
        <dbReference type="ARBA" id="ARBA00022692"/>
    </source>
</evidence>
<comment type="similarity">
    <text evidence="2 8">Belongs to the MreD family.</text>
</comment>
<dbReference type="InterPro" id="IPR007227">
    <property type="entry name" value="Cell_shape_determining_MreD"/>
</dbReference>
<keyword evidence="6 9" id="KW-1133">Transmembrane helix</keyword>
<dbReference type="RefSeq" id="WP_341597399.1">
    <property type="nucleotide sequence ID" value="NZ_JBAKAZ010000021.1"/>
</dbReference>
<dbReference type="PIRSF" id="PIRSF018472">
    <property type="entry name" value="MreD_proteobac"/>
    <property type="match status" value="1"/>
</dbReference>
<evidence type="ECO:0000313" key="10">
    <source>
        <dbReference type="EMBL" id="MEL0629390.1"/>
    </source>
</evidence>
<feature type="transmembrane region" description="Helical" evidence="9">
    <location>
        <begin position="36"/>
        <end position="52"/>
    </location>
</feature>
<sequence>MSLISSYRTIYFTFFVSLVAAIFPLPIMFNAFRPDWMVLVVFYWIIALPHRVNIGHSFILGLTLDILLGSILGMHALLFSLLAYFTSMNYQRIRNFTLVQTTLLLGLFIFVSKIVLYLIASSMQEIILHRHYFWSVFISMLIWPWFFLFMRYLRIRFKVS</sequence>
<evidence type="ECO:0000256" key="6">
    <source>
        <dbReference type="ARBA" id="ARBA00022989"/>
    </source>
</evidence>
<comment type="function">
    <text evidence="8">Involved in formation of the rod shape of the cell. May also contribute to regulation of formation of penicillin-binding proteins.</text>
</comment>
<proteinExistence type="inferred from homology"/>